<evidence type="ECO:0000256" key="6">
    <source>
        <dbReference type="SAM" id="MobiDB-lite"/>
    </source>
</evidence>
<dbReference type="Proteomes" id="UP000034883">
    <property type="component" value="Chromosome"/>
</dbReference>
<dbReference type="InterPro" id="IPR000719">
    <property type="entry name" value="Prot_kinase_dom"/>
</dbReference>
<keyword evidence="9" id="KW-0723">Serine/threonine-protein kinase</keyword>
<dbReference type="PROSITE" id="PS50011">
    <property type="entry name" value="PROTEIN_KINASE_DOM"/>
    <property type="match status" value="1"/>
</dbReference>
<keyword evidence="10" id="KW-1185">Reference proteome</keyword>
<dbReference type="PROSITE" id="PS00108">
    <property type="entry name" value="PROTEIN_KINASE_ST"/>
    <property type="match status" value="1"/>
</dbReference>
<feature type="region of interest" description="Disordered" evidence="6">
    <location>
        <begin position="474"/>
        <end position="526"/>
    </location>
</feature>
<keyword evidence="4 5" id="KW-0067">ATP-binding</keyword>
<keyword evidence="7" id="KW-1133">Transmembrane helix</keyword>
<dbReference type="RefSeq" id="WP_053235041.1">
    <property type="nucleotide sequence ID" value="NZ_CP011125.1"/>
</dbReference>
<dbReference type="PANTHER" id="PTHR43289">
    <property type="entry name" value="MITOGEN-ACTIVATED PROTEIN KINASE KINASE KINASE 20-RELATED"/>
    <property type="match status" value="1"/>
</dbReference>
<dbReference type="OrthoDB" id="9801841at2"/>
<dbReference type="GO" id="GO:0004674">
    <property type="term" value="F:protein serine/threonine kinase activity"/>
    <property type="evidence" value="ECO:0007669"/>
    <property type="project" value="UniProtKB-KW"/>
</dbReference>
<name>A0A0F6YK21_9BACT</name>
<dbReference type="PANTHER" id="PTHR43289:SF6">
    <property type="entry name" value="SERINE_THREONINE-PROTEIN KINASE NEKL-3"/>
    <property type="match status" value="1"/>
</dbReference>
<dbReference type="InterPro" id="IPR017441">
    <property type="entry name" value="Protein_kinase_ATP_BS"/>
</dbReference>
<keyword evidence="2 5" id="KW-0547">Nucleotide-binding</keyword>
<dbReference type="AlphaFoldDB" id="A0A0F6YK21"/>
<proteinExistence type="predicted"/>
<evidence type="ECO:0000313" key="10">
    <source>
        <dbReference type="Proteomes" id="UP000034883"/>
    </source>
</evidence>
<dbReference type="Pfam" id="PF00069">
    <property type="entry name" value="Pkinase"/>
    <property type="match status" value="1"/>
</dbReference>
<feature type="binding site" evidence="5">
    <location>
        <position position="42"/>
    </location>
    <ligand>
        <name>ATP</name>
        <dbReference type="ChEBI" id="CHEBI:30616"/>
    </ligand>
</feature>
<evidence type="ECO:0000313" key="9">
    <source>
        <dbReference type="EMBL" id="AKF07826.1"/>
    </source>
</evidence>
<dbReference type="PROSITE" id="PS00107">
    <property type="entry name" value="PROTEIN_KINASE_ATP"/>
    <property type="match status" value="1"/>
</dbReference>
<dbReference type="KEGG" id="samy:DB32_004975"/>
<dbReference type="Gene3D" id="1.10.510.10">
    <property type="entry name" value="Transferase(Phosphotransferase) domain 1"/>
    <property type="match status" value="1"/>
</dbReference>
<evidence type="ECO:0000256" key="3">
    <source>
        <dbReference type="ARBA" id="ARBA00022777"/>
    </source>
</evidence>
<keyword evidence="7" id="KW-0472">Membrane</keyword>
<dbReference type="Gene3D" id="3.30.200.20">
    <property type="entry name" value="Phosphorylase Kinase, domain 1"/>
    <property type="match status" value="1"/>
</dbReference>
<dbReference type="InterPro" id="IPR008271">
    <property type="entry name" value="Ser/Thr_kinase_AS"/>
</dbReference>
<evidence type="ECO:0000259" key="8">
    <source>
        <dbReference type="PROSITE" id="PS50011"/>
    </source>
</evidence>
<feature type="compositionally biased region" description="Basic and acidic residues" evidence="6">
    <location>
        <begin position="350"/>
        <end position="360"/>
    </location>
</feature>
<dbReference type="SMART" id="SM00220">
    <property type="entry name" value="S_TKc"/>
    <property type="match status" value="1"/>
</dbReference>
<dbReference type="SUPFAM" id="SSF56112">
    <property type="entry name" value="Protein kinase-like (PK-like)"/>
    <property type="match status" value="1"/>
</dbReference>
<feature type="region of interest" description="Disordered" evidence="6">
    <location>
        <begin position="289"/>
        <end position="377"/>
    </location>
</feature>
<organism evidence="9 10">
    <name type="scientific">Sandaracinus amylolyticus</name>
    <dbReference type="NCBI Taxonomy" id="927083"/>
    <lineage>
        <taxon>Bacteria</taxon>
        <taxon>Pseudomonadati</taxon>
        <taxon>Myxococcota</taxon>
        <taxon>Polyangia</taxon>
        <taxon>Polyangiales</taxon>
        <taxon>Sandaracinaceae</taxon>
        <taxon>Sandaracinus</taxon>
    </lineage>
</organism>
<dbReference type="InterPro" id="IPR011009">
    <property type="entry name" value="Kinase-like_dom_sf"/>
</dbReference>
<feature type="transmembrane region" description="Helical" evidence="7">
    <location>
        <begin position="412"/>
        <end position="433"/>
    </location>
</feature>
<accession>A0A0F6YK21</accession>
<evidence type="ECO:0000256" key="4">
    <source>
        <dbReference type="ARBA" id="ARBA00022840"/>
    </source>
</evidence>
<feature type="compositionally biased region" description="Basic residues" evidence="6">
    <location>
        <begin position="503"/>
        <end position="526"/>
    </location>
</feature>
<sequence length="526" mass="56464">MPQVEGAIIGDRYRLVRKIGEGGMASVWEAEHVALGSMLAVKFLHRTAPKDSEVAQRFLREARVAASVKHRNVVDINDFGFTDDDVPYMVMERLVGESLADYLANIGPLDFDEAARLASLTLRGLSAVHDAGIVHRDLKPDNIFLIDDEDGRFPKLLDFGLSRRAGRTDMTIEGTLMGTPDYMSPEQARGQTDLDARTDIYSMGVILYEMIAARMPYESELVGDLIAMIARDPPTPVRAHRPDAPDELVEVIERAMSKNREERFPNAREMRSALVDLWGGAFHDPGSGLTSLSEMPLPNTDGPGSSGSAPYPRLSTPTGNLRRPRPRSTASGARVNPALPPRPSTNTRPSQRESRDDSTARRAAVVASDPALSSQERVALADAPTLAAMPAQSPYSSTRPPPPAPTGSPSRFTSLLALALAAATGATFAWVWLANAGTDEEPSAIGATAASAMIDAGIGARASALDAGVALGTTQVPSTSGLDAGYDAGPASEEDEVDEPRRGTKQRATKRRGTRRPAKRRGGRRR</sequence>
<gene>
    <name evidence="9" type="ORF">DB32_004975</name>
</gene>
<evidence type="ECO:0000256" key="5">
    <source>
        <dbReference type="PROSITE-ProRule" id="PRU10141"/>
    </source>
</evidence>
<keyword evidence="3 9" id="KW-0418">Kinase</keyword>
<feature type="domain" description="Protein kinase" evidence="8">
    <location>
        <begin position="13"/>
        <end position="275"/>
    </location>
</feature>
<reference evidence="9" key="1">
    <citation type="submission" date="2015-03" db="EMBL/GenBank/DDBJ databases">
        <title>Genome assembly of Sandaracinus amylolyticus DSM 53668.</title>
        <authorList>
            <person name="Sharma G."/>
            <person name="Subramanian S."/>
        </authorList>
    </citation>
    <scope>NUCLEOTIDE SEQUENCE [LARGE SCALE GENOMIC DNA]</scope>
    <source>
        <strain evidence="9">DSM 53668</strain>
    </source>
</reference>
<dbReference type="CDD" id="cd14014">
    <property type="entry name" value="STKc_PknB_like"/>
    <property type="match status" value="1"/>
</dbReference>
<feature type="region of interest" description="Disordered" evidence="6">
    <location>
        <begin position="389"/>
        <end position="410"/>
    </location>
</feature>
<keyword evidence="1" id="KW-0808">Transferase</keyword>
<dbReference type="EMBL" id="CP011125">
    <property type="protein sequence ID" value="AKF07826.1"/>
    <property type="molecule type" value="Genomic_DNA"/>
</dbReference>
<evidence type="ECO:0000256" key="1">
    <source>
        <dbReference type="ARBA" id="ARBA00022679"/>
    </source>
</evidence>
<dbReference type="GO" id="GO:0005524">
    <property type="term" value="F:ATP binding"/>
    <property type="evidence" value="ECO:0007669"/>
    <property type="project" value="UniProtKB-UniRule"/>
</dbReference>
<protein>
    <submittedName>
        <fullName evidence="9">Serine/threonine protein kinase</fullName>
    </submittedName>
</protein>
<evidence type="ECO:0000256" key="2">
    <source>
        <dbReference type="ARBA" id="ARBA00022741"/>
    </source>
</evidence>
<evidence type="ECO:0000256" key="7">
    <source>
        <dbReference type="SAM" id="Phobius"/>
    </source>
</evidence>
<keyword evidence="7" id="KW-0812">Transmembrane</keyword>